<sequence length="113" mass="12302">MRPTGVGDAMYQVLFHQRLQSGRLVWLAPLVLAACFAPTDLPPRQADMQGASPELLPLSSILAQVEDGPNTARLTDPPDGRVSALQARAAQLRGTVIAPDQRERMLLSDQTMR</sequence>
<dbReference type="AlphaFoldDB" id="A0A2K8KDQ4"/>
<keyword evidence="2" id="KW-1185">Reference proteome</keyword>
<proteinExistence type="predicted"/>
<accession>A0A2K8KDQ4</accession>
<evidence type="ECO:0000313" key="1">
    <source>
        <dbReference type="EMBL" id="ATX66053.1"/>
    </source>
</evidence>
<gene>
    <name evidence="1" type="ORF">BG454_09640</name>
</gene>
<evidence type="ECO:0000313" key="2">
    <source>
        <dbReference type="Proteomes" id="UP000228948"/>
    </source>
</evidence>
<reference evidence="1 2" key="1">
    <citation type="submission" date="2017-11" db="EMBL/GenBank/DDBJ databases">
        <title>Revised Sequence and Annotation of the Rhodobaca barguzinensis strain alga05 Genome.</title>
        <authorList>
            <person name="Kopejtka K."/>
            <person name="Tomasch J.M."/>
            <person name="Bunk B."/>
            <person name="Koblizek M."/>
        </authorList>
    </citation>
    <scope>NUCLEOTIDE SEQUENCE [LARGE SCALE GENOMIC DNA]</scope>
    <source>
        <strain evidence="2">alga05</strain>
    </source>
</reference>
<name>A0A2K8KDQ4_9RHOB</name>
<dbReference type="KEGG" id="rbg:BG454_09640"/>
<dbReference type="Proteomes" id="UP000228948">
    <property type="component" value="Chromosome"/>
</dbReference>
<protein>
    <submittedName>
        <fullName evidence="1">Uncharacterized protein</fullName>
    </submittedName>
</protein>
<dbReference type="EMBL" id="CP024899">
    <property type="protein sequence ID" value="ATX66053.1"/>
    <property type="molecule type" value="Genomic_DNA"/>
</dbReference>
<dbReference type="PROSITE" id="PS51257">
    <property type="entry name" value="PROKAR_LIPOPROTEIN"/>
    <property type="match status" value="1"/>
</dbReference>
<organism evidence="1 2">
    <name type="scientific">Roseinatronobacter bogoriensis subsp. barguzinensis</name>
    <dbReference type="NCBI Taxonomy" id="441209"/>
    <lineage>
        <taxon>Bacteria</taxon>
        <taxon>Pseudomonadati</taxon>
        <taxon>Pseudomonadota</taxon>
        <taxon>Alphaproteobacteria</taxon>
        <taxon>Rhodobacterales</taxon>
        <taxon>Paracoccaceae</taxon>
        <taxon>Roseinatronobacter</taxon>
    </lineage>
</organism>